<comment type="subcellular location">
    <subcellularLocation>
        <location evidence="1">Chromosome</location>
    </subcellularLocation>
</comment>
<dbReference type="InterPro" id="IPR007728">
    <property type="entry name" value="Pre-SET_dom"/>
</dbReference>
<feature type="compositionally biased region" description="Basic and acidic residues" evidence="5">
    <location>
        <begin position="246"/>
        <end position="259"/>
    </location>
</feature>
<dbReference type="CDD" id="cd20905">
    <property type="entry name" value="EHMT_ZBD"/>
    <property type="match status" value="1"/>
</dbReference>
<keyword evidence="4" id="KW-0949">S-adenosyl-L-methionine</keyword>
<evidence type="ECO:0000256" key="4">
    <source>
        <dbReference type="ARBA" id="ARBA00022691"/>
    </source>
</evidence>
<dbReference type="AlphaFoldDB" id="A0A8J9UNI4"/>
<dbReference type="GO" id="GO:0002039">
    <property type="term" value="F:p53 binding"/>
    <property type="evidence" value="ECO:0007669"/>
    <property type="project" value="InterPro"/>
</dbReference>
<accession>A0A8J9UNI4</accession>
<feature type="compositionally biased region" description="Basic and acidic residues" evidence="5">
    <location>
        <begin position="69"/>
        <end position="79"/>
    </location>
</feature>
<feature type="compositionally biased region" description="Basic and acidic residues" evidence="5">
    <location>
        <begin position="26"/>
        <end position="47"/>
    </location>
</feature>
<dbReference type="PANTHER" id="PTHR46307">
    <property type="entry name" value="G9A, ISOFORM B"/>
    <property type="match status" value="1"/>
</dbReference>
<dbReference type="SMART" id="SM00468">
    <property type="entry name" value="PreSET"/>
    <property type="match status" value="1"/>
</dbReference>
<feature type="non-terminal residue" evidence="8">
    <location>
        <position position="1204"/>
    </location>
</feature>
<protein>
    <recommendedName>
        <fullName evidence="10">Histone-lysine N-methyltransferase EHMT1</fullName>
    </recommendedName>
</protein>
<dbReference type="SMART" id="SM00248">
    <property type="entry name" value="ANK"/>
    <property type="match status" value="5"/>
</dbReference>
<keyword evidence="3" id="KW-0489">Methyltransferase</keyword>
<dbReference type="OrthoDB" id="616263at2759"/>
<dbReference type="GO" id="GO:0032259">
    <property type="term" value="P:methylation"/>
    <property type="evidence" value="ECO:0007669"/>
    <property type="project" value="UniProtKB-KW"/>
</dbReference>
<organism evidence="8 9">
    <name type="scientific">Brenthis ino</name>
    <name type="common">lesser marbled fritillary</name>
    <dbReference type="NCBI Taxonomy" id="405034"/>
    <lineage>
        <taxon>Eukaryota</taxon>
        <taxon>Metazoa</taxon>
        <taxon>Ecdysozoa</taxon>
        <taxon>Arthropoda</taxon>
        <taxon>Hexapoda</taxon>
        <taxon>Insecta</taxon>
        <taxon>Pterygota</taxon>
        <taxon>Neoptera</taxon>
        <taxon>Endopterygota</taxon>
        <taxon>Lepidoptera</taxon>
        <taxon>Glossata</taxon>
        <taxon>Ditrysia</taxon>
        <taxon>Papilionoidea</taxon>
        <taxon>Nymphalidae</taxon>
        <taxon>Heliconiinae</taxon>
        <taxon>Argynnini</taxon>
        <taxon>Brenthis</taxon>
    </lineage>
</organism>
<feature type="region of interest" description="Disordered" evidence="5">
    <location>
        <begin position="1"/>
        <end position="231"/>
    </location>
</feature>
<reference evidence="8" key="1">
    <citation type="submission" date="2021-12" db="EMBL/GenBank/DDBJ databases">
        <authorList>
            <person name="Martin H S."/>
        </authorList>
    </citation>
    <scope>NUCLEOTIDE SEQUENCE</scope>
</reference>
<dbReference type="SMART" id="SM00317">
    <property type="entry name" value="SET"/>
    <property type="match status" value="1"/>
</dbReference>
<dbReference type="InterPro" id="IPR046341">
    <property type="entry name" value="SET_dom_sf"/>
</dbReference>
<gene>
    <name evidence="8" type="ORF">BINO364_LOCUS8172</name>
</gene>
<evidence type="ECO:0000313" key="8">
    <source>
        <dbReference type="EMBL" id="CAH0722164.1"/>
    </source>
</evidence>
<feature type="compositionally biased region" description="Acidic residues" evidence="5">
    <location>
        <begin position="265"/>
        <end position="277"/>
    </location>
</feature>
<dbReference type="InterPro" id="IPR002110">
    <property type="entry name" value="Ankyrin_rpt"/>
</dbReference>
<dbReference type="InterPro" id="IPR036770">
    <property type="entry name" value="Ankyrin_rpt-contain_sf"/>
</dbReference>
<dbReference type="PANTHER" id="PTHR46307:SF4">
    <property type="entry name" value="G9A, ISOFORM B"/>
    <property type="match status" value="1"/>
</dbReference>
<feature type="region of interest" description="Disordered" evidence="5">
    <location>
        <begin position="337"/>
        <end position="382"/>
    </location>
</feature>
<dbReference type="EMBL" id="OV170223">
    <property type="protein sequence ID" value="CAH0722164.1"/>
    <property type="molecule type" value="Genomic_DNA"/>
</dbReference>
<dbReference type="SUPFAM" id="SSF82199">
    <property type="entry name" value="SET domain"/>
    <property type="match status" value="1"/>
</dbReference>
<evidence type="ECO:0000313" key="9">
    <source>
        <dbReference type="Proteomes" id="UP000838878"/>
    </source>
</evidence>
<feature type="domain" description="Pre-SET" evidence="7">
    <location>
        <begin position="928"/>
        <end position="1025"/>
    </location>
</feature>
<evidence type="ECO:0000256" key="3">
    <source>
        <dbReference type="ARBA" id="ARBA00022603"/>
    </source>
</evidence>
<keyword evidence="9" id="KW-1185">Reference proteome</keyword>
<dbReference type="GO" id="GO:0000122">
    <property type="term" value="P:negative regulation of transcription by RNA polymerase II"/>
    <property type="evidence" value="ECO:0007669"/>
    <property type="project" value="TreeGrafter"/>
</dbReference>
<evidence type="ECO:0000259" key="6">
    <source>
        <dbReference type="SMART" id="SM00317"/>
    </source>
</evidence>
<dbReference type="Gene3D" id="1.25.40.20">
    <property type="entry name" value="Ankyrin repeat-containing domain"/>
    <property type="match status" value="3"/>
</dbReference>
<feature type="compositionally biased region" description="Basic and acidic residues" evidence="5">
    <location>
        <begin position="88"/>
        <end position="101"/>
    </location>
</feature>
<dbReference type="GO" id="GO:0046974">
    <property type="term" value="F:histone H3K9 methyltransferase activity"/>
    <property type="evidence" value="ECO:0007669"/>
    <property type="project" value="TreeGrafter"/>
</dbReference>
<dbReference type="GO" id="GO:0005634">
    <property type="term" value="C:nucleus"/>
    <property type="evidence" value="ECO:0007669"/>
    <property type="project" value="InterPro"/>
</dbReference>
<dbReference type="GO" id="GO:0008270">
    <property type="term" value="F:zinc ion binding"/>
    <property type="evidence" value="ECO:0007669"/>
    <property type="project" value="InterPro"/>
</dbReference>
<dbReference type="GO" id="GO:0000785">
    <property type="term" value="C:chromatin"/>
    <property type="evidence" value="ECO:0007669"/>
    <property type="project" value="TreeGrafter"/>
</dbReference>
<evidence type="ECO:0000256" key="2">
    <source>
        <dbReference type="ARBA" id="ARBA00022454"/>
    </source>
</evidence>
<feature type="region of interest" description="Disordered" evidence="5">
    <location>
        <begin position="246"/>
        <end position="319"/>
    </location>
</feature>
<name>A0A8J9UNI4_9NEOP</name>
<evidence type="ECO:0000259" key="7">
    <source>
        <dbReference type="SMART" id="SM00468"/>
    </source>
</evidence>
<evidence type="ECO:0000256" key="5">
    <source>
        <dbReference type="SAM" id="MobiDB-lite"/>
    </source>
</evidence>
<dbReference type="SUPFAM" id="SSF48403">
    <property type="entry name" value="Ankyrin repeat"/>
    <property type="match status" value="1"/>
</dbReference>
<dbReference type="InterPro" id="IPR047762">
    <property type="entry name" value="EHMT_CRR"/>
</dbReference>
<keyword evidence="2" id="KW-0158">Chromosome</keyword>
<dbReference type="InterPro" id="IPR043550">
    <property type="entry name" value="EHMT1/EHMT2"/>
</dbReference>
<feature type="region of interest" description="Disordered" evidence="5">
    <location>
        <begin position="691"/>
        <end position="733"/>
    </location>
</feature>
<dbReference type="Pfam" id="PF00856">
    <property type="entry name" value="SET"/>
    <property type="match status" value="1"/>
</dbReference>
<feature type="compositionally biased region" description="Basic and acidic residues" evidence="5">
    <location>
        <begin position="205"/>
        <end position="231"/>
    </location>
</feature>
<dbReference type="InterPro" id="IPR001214">
    <property type="entry name" value="SET_dom"/>
</dbReference>
<dbReference type="Pfam" id="PF12796">
    <property type="entry name" value="Ank_2"/>
    <property type="match status" value="2"/>
</dbReference>
<evidence type="ECO:0008006" key="10">
    <source>
        <dbReference type="Google" id="ProtNLM"/>
    </source>
</evidence>
<dbReference type="Gene3D" id="2.170.270.10">
    <property type="entry name" value="SET domain"/>
    <property type="match status" value="1"/>
</dbReference>
<evidence type="ECO:0000256" key="1">
    <source>
        <dbReference type="ARBA" id="ARBA00004286"/>
    </source>
</evidence>
<feature type="compositionally biased region" description="Basic and acidic residues" evidence="5">
    <location>
        <begin position="708"/>
        <end position="733"/>
    </location>
</feature>
<proteinExistence type="predicted"/>
<dbReference type="Proteomes" id="UP000838878">
    <property type="component" value="Chromosome 3"/>
</dbReference>
<sequence>MHTDDEAPVTKQEDSNDTSPENVTVRLDKIDTPKKFEKKADVEDPKPRIVLTFRSEKSGAKSSNMKIVSNEEKHEEISPRRSIRTRNSKKDSDEDNVSHIDSDDEEIIEIPSTTKRSTRRRSKEFSDVIANAIARKEKSYNEASSAPTQRLSRRIKPTAKILANEELRMGLESQNNARLGICTDKPVEEGVRTRRSAQTKNIEPQSEKKSSKRKIQEESATESSDKESDYSSKKLIHLCNLGLKVKDEESSEAENRKTESSANEGPEEDEEIDDDTEVISKLLEADEETASDEDFCPETAIKKRRSKRNSSPAPLRRSSRKANSGLYYYDTFAFDDPGDSDYEPKRKSARTHGAEEGAQSDPELDTKVSSEAAPAEEEGSEAACPSDASVVVATCLCEETSNIYAAPSELTEPVFCQAIEMVEGVRVGCSHAAAREAGALQALRRAGPRAPYFLACRLHAAQLREHMCCPTCGLFCTQGIFNQCSKGHLFHLECGIQADIKQKTGCPHCGVHSYRWQAVNREYSRVQVDMHCSNNRVFLPDQREQSTMAFLSFSSLDPSQMDLDPPIPEELLPSLPLDLKKLFETESEEDADYSIHALYEAIMAGESVEQLIPKIVRGERLNEPLAECEGGTAAHAAARRAALPALCLLRFAGADLDAADDAARTPLMRAVLALVDKETTDEADHEVIEAEISVQKEEKTEESEEVDLDVKKDDEEDKTENKEEEHQEDVHKPNKEDLLKVIKFLIAADCDLNKQGPEGMTALHMAAQYGAGAAARALLAAGARADARDAGGWTPLVRAAENGHDDLVRVLLEQGADAAAGDLEGNLPLHWVALAGRARALALLLRAAPARRDAHNAHADTPLHIAAREGHYACVMVLLAHGARTDLENAAGELAVEVCTDRCHAAILLNMQMTLAVKGKMSRARILSSDLSNGREPYPVVCVNEVDDAPPPADFTYVSQLVAPDHVPTDDSIQTMQGCSCTDDCGAECACCTLGVRRWYCGGRLPAAFPYHDPPMLFECNQTCKCNMKRCTNRVVGAMEAAGSLALPVQVYRTARAGWGLRAGRAAPRGALLALYRGELLPHARADARMDDQYMFALDIKPDLLEQCSDQSQLCVDAARFGSAARFMNHSCRPSAAPVRVFTAARDLRLPHVAFFALRDLPALTPLTFDYGDKFWSVKSKWMKCECEAPDCRYPTKATETNDS</sequence>
<feature type="compositionally biased region" description="Acidic residues" evidence="5">
    <location>
        <begin position="285"/>
        <end position="296"/>
    </location>
</feature>
<feature type="compositionally biased region" description="Polar residues" evidence="5">
    <location>
        <begin position="141"/>
        <end position="150"/>
    </location>
</feature>
<keyword evidence="3" id="KW-0808">Transferase</keyword>
<dbReference type="Pfam" id="PF21533">
    <property type="entry name" value="EHMT1-2_CRR"/>
    <property type="match status" value="1"/>
</dbReference>
<feature type="domain" description="SET" evidence="6">
    <location>
        <begin position="1047"/>
        <end position="1178"/>
    </location>
</feature>
<dbReference type="Pfam" id="PF05033">
    <property type="entry name" value="Pre-SET"/>
    <property type="match status" value="1"/>
</dbReference>